<dbReference type="Gene3D" id="2.30.110.10">
    <property type="entry name" value="Electron Transport, Fmn-binding Protein, Chain A"/>
    <property type="match status" value="1"/>
</dbReference>
<dbReference type="InterPro" id="IPR024031">
    <property type="entry name" value="MSMEG_5819/OxyR"/>
</dbReference>
<dbReference type="InterPro" id="IPR012349">
    <property type="entry name" value="Split_barrel_FMN-bd"/>
</dbReference>
<feature type="domain" description="Pyridoxamine 5'-phosphate oxidase N-terminal" evidence="1">
    <location>
        <begin position="4"/>
        <end position="93"/>
    </location>
</feature>
<protein>
    <submittedName>
        <fullName evidence="2">PPOX class F420-dependent oxidoreductase</fullName>
    </submittedName>
</protein>
<gene>
    <name evidence="2" type="ORF">GCM10022419_060480</name>
</gene>
<comment type="caution">
    <text evidence="2">The sequence shown here is derived from an EMBL/GenBank/DDBJ whole genome shotgun (WGS) entry which is preliminary data.</text>
</comment>
<sequence>MSFTEEEIAYLRSQPLARVATLAEGGQPDVVPLAYEFDGTCFWVGGVGESTLRTRKFRNVLAGRTKVALVVDDLVSLDPFIARGMRVYGAAEAPVERVSVAGPGLYARIVPALSWSWNLAGEPVGDTWYPSRRAVHH</sequence>
<dbReference type="EMBL" id="BAABDQ010000014">
    <property type="protein sequence ID" value="GAA3571502.1"/>
    <property type="molecule type" value="Genomic_DNA"/>
</dbReference>
<dbReference type="Proteomes" id="UP001500630">
    <property type="component" value="Unassembled WGS sequence"/>
</dbReference>
<evidence type="ECO:0000313" key="2">
    <source>
        <dbReference type="EMBL" id="GAA3571502.1"/>
    </source>
</evidence>
<evidence type="ECO:0000259" key="1">
    <source>
        <dbReference type="Pfam" id="PF01243"/>
    </source>
</evidence>
<keyword evidence="3" id="KW-1185">Reference proteome</keyword>
<dbReference type="InterPro" id="IPR011576">
    <property type="entry name" value="Pyridox_Oxase_N"/>
</dbReference>
<evidence type="ECO:0000313" key="3">
    <source>
        <dbReference type="Proteomes" id="UP001500630"/>
    </source>
</evidence>
<name>A0ABP6XSF0_9ACTN</name>
<dbReference type="SUPFAM" id="SSF50475">
    <property type="entry name" value="FMN-binding split barrel"/>
    <property type="match status" value="1"/>
</dbReference>
<accession>A0ABP6XSF0</accession>
<organism evidence="2 3">
    <name type="scientific">Nonomuraea rosea</name>
    <dbReference type="NCBI Taxonomy" id="638574"/>
    <lineage>
        <taxon>Bacteria</taxon>
        <taxon>Bacillati</taxon>
        <taxon>Actinomycetota</taxon>
        <taxon>Actinomycetes</taxon>
        <taxon>Streptosporangiales</taxon>
        <taxon>Streptosporangiaceae</taxon>
        <taxon>Nonomuraea</taxon>
    </lineage>
</organism>
<dbReference type="Pfam" id="PF01243">
    <property type="entry name" value="PNPOx_N"/>
    <property type="match status" value="1"/>
</dbReference>
<dbReference type="RefSeq" id="WP_345566939.1">
    <property type="nucleotide sequence ID" value="NZ_BAABDQ010000014.1"/>
</dbReference>
<reference evidence="3" key="1">
    <citation type="journal article" date="2019" name="Int. J. Syst. Evol. Microbiol.">
        <title>The Global Catalogue of Microorganisms (GCM) 10K type strain sequencing project: providing services to taxonomists for standard genome sequencing and annotation.</title>
        <authorList>
            <consortium name="The Broad Institute Genomics Platform"/>
            <consortium name="The Broad Institute Genome Sequencing Center for Infectious Disease"/>
            <person name="Wu L."/>
            <person name="Ma J."/>
        </authorList>
    </citation>
    <scope>NUCLEOTIDE SEQUENCE [LARGE SCALE GENOMIC DNA]</scope>
    <source>
        <strain evidence="3">JCM 17326</strain>
    </source>
</reference>
<proteinExistence type="predicted"/>
<dbReference type="NCBIfam" id="TIGR04023">
    <property type="entry name" value="PPOX_MSMEG_5819"/>
    <property type="match status" value="1"/>
</dbReference>